<dbReference type="InterPro" id="IPR035965">
    <property type="entry name" value="PAS-like_dom_sf"/>
</dbReference>
<evidence type="ECO:0000259" key="12">
    <source>
        <dbReference type="PROSITE" id="PS50112"/>
    </source>
</evidence>
<dbReference type="NCBIfam" id="TIGR00229">
    <property type="entry name" value="sensory_box"/>
    <property type="match status" value="3"/>
</dbReference>
<dbReference type="InterPro" id="IPR001789">
    <property type="entry name" value="Sig_transdc_resp-reg_receiver"/>
</dbReference>
<dbReference type="InterPro" id="IPR001610">
    <property type="entry name" value="PAC"/>
</dbReference>
<evidence type="ECO:0000256" key="4">
    <source>
        <dbReference type="ARBA" id="ARBA00022679"/>
    </source>
</evidence>
<dbReference type="Gene3D" id="3.30.450.40">
    <property type="match status" value="1"/>
</dbReference>
<evidence type="ECO:0000256" key="1">
    <source>
        <dbReference type="ARBA" id="ARBA00000085"/>
    </source>
</evidence>
<keyword evidence="7" id="KW-0067">ATP-binding</keyword>
<feature type="domain" description="Response regulatory" evidence="11">
    <location>
        <begin position="824"/>
        <end position="937"/>
    </location>
</feature>
<dbReference type="OrthoDB" id="9796100at2"/>
<keyword evidence="4" id="KW-0808">Transferase</keyword>
<dbReference type="SUPFAM" id="SSF52172">
    <property type="entry name" value="CheY-like"/>
    <property type="match status" value="1"/>
</dbReference>
<dbReference type="SMART" id="SM00448">
    <property type="entry name" value="REC"/>
    <property type="match status" value="1"/>
</dbReference>
<dbReference type="RefSeq" id="WP_136395551.1">
    <property type="nucleotide sequence ID" value="NZ_SSND01000004.1"/>
</dbReference>
<dbReference type="SMART" id="SM00086">
    <property type="entry name" value="PAC"/>
    <property type="match status" value="3"/>
</dbReference>
<dbReference type="InterPro" id="IPR000700">
    <property type="entry name" value="PAS-assoc_C"/>
</dbReference>
<dbReference type="SMART" id="SM00387">
    <property type="entry name" value="HATPase_c"/>
    <property type="match status" value="1"/>
</dbReference>
<evidence type="ECO:0000313" key="14">
    <source>
        <dbReference type="EMBL" id="THD82443.1"/>
    </source>
</evidence>
<dbReference type="CDD" id="cd00130">
    <property type="entry name" value="PAS"/>
    <property type="match status" value="3"/>
</dbReference>
<dbReference type="InterPro" id="IPR004358">
    <property type="entry name" value="Sig_transdc_His_kin-like_C"/>
</dbReference>
<dbReference type="InterPro" id="IPR003594">
    <property type="entry name" value="HATPase_dom"/>
</dbReference>
<evidence type="ECO:0000259" key="13">
    <source>
        <dbReference type="PROSITE" id="PS50113"/>
    </source>
</evidence>
<keyword evidence="8" id="KW-0902">Two-component regulatory system</keyword>
<dbReference type="PROSITE" id="PS50112">
    <property type="entry name" value="PAS"/>
    <property type="match status" value="1"/>
</dbReference>
<dbReference type="PROSITE" id="PS50113">
    <property type="entry name" value="PAC"/>
    <property type="match status" value="1"/>
</dbReference>
<dbReference type="PANTHER" id="PTHR43065">
    <property type="entry name" value="SENSOR HISTIDINE KINASE"/>
    <property type="match status" value="1"/>
</dbReference>
<feature type="domain" description="Histidine kinase" evidence="10">
    <location>
        <begin position="565"/>
        <end position="789"/>
    </location>
</feature>
<gene>
    <name evidence="14" type="ORF">E7811_15485</name>
</gene>
<dbReference type="InterPro" id="IPR011006">
    <property type="entry name" value="CheY-like_superfamily"/>
</dbReference>
<dbReference type="PROSITE" id="PS50109">
    <property type="entry name" value="HIS_KIN"/>
    <property type="match status" value="1"/>
</dbReference>
<dbReference type="InterPro" id="IPR003018">
    <property type="entry name" value="GAF"/>
</dbReference>
<evidence type="ECO:0000256" key="5">
    <source>
        <dbReference type="ARBA" id="ARBA00022741"/>
    </source>
</evidence>
<feature type="domain" description="PAS" evidence="12">
    <location>
        <begin position="300"/>
        <end position="344"/>
    </location>
</feature>
<dbReference type="InterPro" id="IPR003661">
    <property type="entry name" value="HisK_dim/P_dom"/>
</dbReference>
<dbReference type="EC" id="2.7.13.3" evidence="2"/>
<evidence type="ECO:0000256" key="2">
    <source>
        <dbReference type="ARBA" id="ARBA00012438"/>
    </source>
</evidence>
<sequence length="950" mass="102991">MSARILQVIDDIIGVQGRDVTPAILHALAAAGEIAGVDRSYVYRLEGADRMRNTHEWVATGITPVIEESQDLPANLLDIWREALDAGQPFEIADVRDLPDGSPERVILEGQGVQSLLIAPFLHGGRLAGFVGYDAVRRCRPFLPFEIRLLQSLAKAIGVVLDRAKAEAAAEAAKAALLAKRDRLKAMLAALPDMVVELDRDGRLVAFNEGADTSSFLTPSQFIGCRVDEALPPTLGQQFIQALARFDRDGRCDPFDYEITVNGKNRWHNATIARRSLDGREDGYFLIIRDFTERHHQQRRIARLGKIAELTSNMVIVTDAEARIEWVNPAFEQRSGWTLDEVRGHRPQDVFRSDRPHMEAQLKVSTAIAEGTPVQIEMLNRSRQGQEYWISMDIQPMHDESGRLDGFVAVHTDITDLKKTHHKELRDLRLAIEASRDGIALIGPGGAHGYMNSAYRDLFGIDGAEHALTIHWADLFPPDVPCAPREQDWHRLVARGNWRGSLKGVARDGRILPLELSATIRDDGSLLVIVRDMAERLRAEKEQALLLEKLHIAQRRETIAHVASEIAHDLNNVVAVVSNAATLLEAQCRERPDVLASVRRIKRAAHVAGDLVGGLGHLGRSNARPARQDLRALVAQGIDLLGSSRIEQHGIALSLPDTEQPVWADSTRLLQVVVNLALNACEADPERPARVRAAVLPGTEWQPARPPDLGTWSPGADHAVFRISDTGAGISPRARERLFEPYFTTKGKAGTGLGLPIVGTILRESGAALWLDSAPGQGTVATVAWPSVPIAPALPRPPAGGAPAKPPGRATADAGGVAPLAGMHILVVDDDADLADQLSEMLDARGAVALAITDPHEASALLNETPGLWSALLTDMHMPGMDGIGLSALAASLDPPVPAVVITTHPDRVPLPSPGIREVLGKPAAEADLIRALLRVSKRPAAQPEPSGQD</sequence>
<dbReference type="InterPro" id="IPR029016">
    <property type="entry name" value="GAF-like_dom_sf"/>
</dbReference>
<dbReference type="InterPro" id="IPR036890">
    <property type="entry name" value="HATPase_C_sf"/>
</dbReference>
<name>A0A4S3MKZ2_9RHOB</name>
<feature type="modified residue" description="4-aspartylphosphate" evidence="9">
    <location>
        <position position="875"/>
    </location>
</feature>
<comment type="catalytic activity">
    <reaction evidence="1">
        <text>ATP + protein L-histidine = ADP + protein N-phospho-L-histidine.</text>
        <dbReference type="EC" id="2.7.13.3"/>
    </reaction>
</comment>
<feature type="domain" description="PAC" evidence="13">
    <location>
        <begin position="372"/>
        <end position="426"/>
    </location>
</feature>
<organism evidence="14 15">
    <name type="scientific">Aliigemmobacter aestuarii</name>
    <dbReference type="NCBI Taxonomy" id="1445661"/>
    <lineage>
        <taxon>Bacteria</taxon>
        <taxon>Pseudomonadati</taxon>
        <taxon>Pseudomonadota</taxon>
        <taxon>Alphaproteobacteria</taxon>
        <taxon>Rhodobacterales</taxon>
        <taxon>Paracoccaceae</taxon>
        <taxon>Aliigemmobacter</taxon>
    </lineage>
</organism>
<dbReference type="Pfam" id="PF00072">
    <property type="entry name" value="Response_reg"/>
    <property type="match status" value="1"/>
</dbReference>
<dbReference type="Pfam" id="PF01590">
    <property type="entry name" value="GAF"/>
    <property type="match status" value="1"/>
</dbReference>
<dbReference type="GO" id="GO:0005524">
    <property type="term" value="F:ATP binding"/>
    <property type="evidence" value="ECO:0007669"/>
    <property type="project" value="UniProtKB-KW"/>
</dbReference>
<comment type="caution">
    <text evidence="14">The sequence shown here is derived from an EMBL/GenBank/DDBJ whole genome shotgun (WGS) entry which is preliminary data.</text>
</comment>
<evidence type="ECO:0000256" key="9">
    <source>
        <dbReference type="PROSITE-ProRule" id="PRU00169"/>
    </source>
</evidence>
<dbReference type="Gene3D" id="3.40.50.2300">
    <property type="match status" value="1"/>
</dbReference>
<protein>
    <recommendedName>
        <fullName evidence="2">histidine kinase</fullName>
        <ecNumber evidence="2">2.7.13.3</ecNumber>
    </recommendedName>
</protein>
<dbReference type="SMART" id="SM00065">
    <property type="entry name" value="GAF"/>
    <property type="match status" value="1"/>
</dbReference>
<evidence type="ECO:0000256" key="6">
    <source>
        <dbReference type="ARBA" id="ARBA00022777"/>
    </source>
</evidence>
<dbReference type="Proteomes" id="UP000309450">
    <property type="component" value="Unassembled WGS sequence"/>
</dbReference>
<dbReference type="Gene3D" id="3.30.450.20">
    <property type="entry name" value="PAS domain"/>
    <property type="match status" value="3"/>
</dbReference>
<dbReference type="SUPFAM" id="SSF55874">
    <property type="entry name" value="ATPase domain of HSP90 chaperone/DNA topoisomerase II/histidine kinase"/>
    <property type="match status" value="1"/>
</dbReference>
<dbReference type="Pfam" id="PF02518">
    <property type="entry name" value="HATPase_c"/>
    <property type="match status" value="1"/>
</dbReference>
<dbReference type="Gene3D" id="1.10.287.130">
    <property type="match status" value="1"/>
</dbReference>
<dbReference type="PRINTS" id="PR00344">
    <property type="entry name" value="BCTRLSENSOR"/>
</dbReference>
<dbReference type="SUPFAM" id="SSF55785">
    <property type="entry name" value="PYP-like sensor domain (PAS domain)"/>
    <property type="match status" value="3"/>
</dbReference>
<proteinExistence type="predicted"/>
<dbReference type="PANTHER" id="PTHR43065:SF46">
    <property type="entry name" value="C4-DICARBOXYLATE TRANSPORT SENSOR PROTEIN DCTB"/>
    <property type="match status" value="1"/>
</dbReference>
<dbReference type="SUPFAM" id="SSF55781">
    <property type="entry name" value="GAF domain-like"/>
    <property type="match status" value="1"/>
</dbReference>
<dbReference type="Gene3D" id="3.30.565.10">
    <property type="entry name" value="Histidine kinase-like ATPase, C-terminal domain"/>
    <property type="match status" value="1"/>
</dbReference>
<accession>A0A4S3MKZ2</accession>
<evidence type="ECO:0000259" key="11">
    <source>
        <dbReference type="PROSITE" id="PS50110"/>
    </source>
</evidence>
<dbReference type="SMART" id="SM00091">
    <property type="entry name" value="PAS"/>
    <property type="match status" value="3"/>
</dbReference>
<evidence type="ECO:0000259" key="10">
    <source>
        <dbReference type="PROSITE" id="PS50109"/>
    </source>
</evidence>
<keyword evidence="5" id="KW-0547">Nucleotide-binding</keyword>
<keyword evidence="15" id="KW-1185">Reference proteome</keyword>
<keyword evidence="3 9" id="KW-0597">Phosphoprotein</keyword>
<dbReference type="GO" id="GO:0000155">
    <property type="term" value="F:phosphorelay sensor kinase activity"/>
    <property type="evidence" value="ECO:0007669"/>
    <property type="project" value="InterPro"/>
</dbReference>
<reference evidence="14 15" key="1">
    <citation type="submission" date="2019-04" db="EMBL/GenBank/DDBJ databases">
        <title>Draft genome sequence of Gemmobacter aestuarii sp. nov.</title>
        <authorList>
            <person name="Hameed A."/>
            <person name="Lin S.-Y."/>
            <person name="Shahina M."/>
            <person name="Lai W.-A."/>
            <person name="Young C.-C."/>
        </authorList>
    </citation>
    <scope>NUCLEOTIDE SEQUENCE [LARGE SCALE GENOMIC DNA]</scope>
    <source>
        <strain evidence="14 15">CC-PW-75</strain>
    </source>
</reference>
<dbReference type="PROSITE" id="PS50110">
    <property type="entry name" value="RESPONSE_REGULATORY"/>
    <property type="match status" value="1"/>
</dbReference>
<dbReference type="InterPro" id="IPR005467">
    <property type="entry name" value="His_kinase_dom"/>
</dbReference>
<evidence type="ECO:0000256" key="7">
    <source>
        <dbReference type="ARBA" id="ARBA00022840"/>
    </source>
</evidence>
<dbReference type="Pfam" id="PF08448">
    <property type="entry name" value="PAS_4"/>
    <property type="match status" value="3"/>
</dbReference>
<evidence type="ECO:0000256" key="3">
    <source>
        <dbReference type="ARBA" id="ARBA00022553"/>
    </source>
</evidence>
<dbReference type="InterPro" id="IPR000014">
    <property type="entry name" value="PAS"/>
</dbReference>
<keyword evidence="6" id="KW-0418">Kinase</keyword>
<evidence type="ECO:0000313" key="15">
    <source>
        <dbReference type="Proteomes" id="UP000309450"/>
    </source>
</evidence>
<dbReference type="CDD" id="cd00082">
    <property type="entry name" value="HisKA"/>
    <property type="match status" value="1"/>
</dbReference>
<dbReference type="AlphaFoldDB" id="A0A4S3MKZ2"/>
<evidence type="ECO:0000256" key="8">
    <source>
        <dbReference type="ARBA" id="ARBA00023012"/>
    </source>
</evidence>
<dbReference type="InterPro" id="IPR013656">
    <property type="entry name" value="PAS_4"/>
</dbReference>
<dbReference type="EMBL" id="SSND01000004">
    <property type="protein sequence ID" value="THD82443.1"/>
    <property type="molecule type" value="Genomic_DNA"/>
</dbReference>